<dbReference type="Pfam" id="PF12937">
    <property type="entry name" value="F-box-like"/>
    <property type="match status" value="1"/>
</dbReference>
<evidence type="ECO:0000313" key="2">
    <source>
        <dbReference type="EMBL" id="TBU25521.1"/>
    </source>
</evidence>
<sequence length="623" mass="68969">MAQSHPTILQLVESLAKKTLQNGSDEEFLRLSARDIESSCRLLPRILASVRRASNSRRPVNTLPPEILLRIFAFIPPPPELTVFDTIEGVCGPFGIRKVWELRAITQVCYKWRSLALNVSDLWSSAFRVPHWGSRCGDIPNNACHHLYRCVAGPIHLYAEEDGLTGVNWQKLRDIDAPLDFEDRVEELHVLTLDGWRKHGSLPTSLSSPRMRALRKLVVRSLHFGNAGATSWEWQGLQSLFAEQTPPLRSLAIIDSPFLPLNPLPTLTRLVLFYQMKREMRDTWSLHDLMHFLSDSPTLEELIICGIPYDGVSGGRLSTARLGNLRKLSIRAWDYRTPGRPGLPLLLFSHLIIPQTCYLRLDVGSVEQLAELTSHLRTRRWDVPVSNVHFLLGASPYTLSSLQATFPSSGGGVRVDIPTVQGVDPSDELADAIYAFLTTPPFAGAGALWLSGLGIDSACQTRTTSSLRAFSGVKKLYVAAGLMGDQEEFVKSLGDPMYLPDSAQLPFPNLDTLYVFVDDDYGLAVGELADMLRRRVESGYKVKHLLVGCVGPEDGGPASALRKEIESLVRTVVEDVTVLGEDGYGRMCGLRTVLPPICTAAGGGLVWVPWTENETTFSLIHTN</sequence>
<organism evidence="2">
    <name type="scientific">Dichomitus squalens</name>
    <dbReference type="NCBI Taxonomy" id="114155"/>
    <lineage>
        <taxon>Eukaryota</taxon>
        <taxon>Fungi</taxon>
        <taxon>Dikarya</taxon>
        <taxon>Basidiomycota</taxon>
        <taxon>Agaricomycotina</taxon>
        <taxon>Agaricomycetes</taxon>
        <taxon>Polyporales</taxon>
        <taxon>Polyporaceae</taxon>
        <taxon>Dichomitus</taxon>
    </lineage>
</organism>
<evidence type="ECO:0000259" key="1">
    <source>
        <dbReference type="Pfam" id="PF12937"/>
    </source>
</evidence>
<name>A0A4Q9MHV2_9APHY</name>
<dbReference type="SUPFAM" id="SSF52047">
    <property type="entry name" value="RNI-like"/>
    <property type="match status" value="1"/>
</dbReference>
<dbReference type="Proteomes" id="UP000292957">
    <property type="component" value="Unassembled WGS sequence"/>
</dbReference>
<dbReference type="OrthoDB" id="2753926at2759"/>
<dbReference type="AlphaFoldDB" id="A0A4Q9MHV2"/>
<protein>
    <recommendedName>
        <fullName evidence="1">F-box domain-containing protein</fullName>
    </recommendedName>
</protein>
<dbReference type="InterPro" id="IPR001810">
    <property type="entry name" value="F-box_dom"/>
</dbReference>
<dbReference type="Gene3D" id="1.20.1280.50">
    <property type="match status" value="1"/>
</dbReference>
<feature type="domain" description="F-box" evidence="1">
    <location>
        <begin position="61"/>
        <end position="127"/>
    </location>
</feature>
<gene>
    <name evidence="2" type="ORF">BD311DRAFT_764443</name>
</gene>
<proteinExistence type="predicted"/>
<reference evidence="2" key="1">
    <citation type="submission" date="2019-01" db="EMBL/GenBank/DDBJ databases">
        <title>Draft genome sequences of three monokaryotic isolates of the white-rot basidiomycete fungus Dichomitus squalens.</title>
        <authorList>
            <consortium name="DOE Joint Genome Institute"/>
            <person name="Lopez S.C."/>
            <person name="Andreopoulos B."/>
            <person name="Pangilinan J."/>
            <person name="Lipzen A."/>
            <person name="Riley R."/>
            <person name="Ahrendt S."/>
            <person name="Ng V."/>
            <person name="Barry K."/>
            <person name="Daum C."/>
            <person name="Grigoriev I.V."/>
            <person name="Hilden K.S."/>
            <person name="Makela M.R."/>
            <person name="de Vries R.P."/>
        </authorList>
    </citation>
    <scope>NUCLEOTIDE SEQUENCE [LARGE SCALE GENOMIC DNA]</scope>
    <source>
        <strain evidence="2">OM18370.1</strain>
    </source>
</reference>
<dbReference type="EMBL" id="ML143460">
    <property type="protein sequence ID" value="TBU25521.1"/>
    <property type="molecule type" value="Genomic_DNA"/>
</dbReference>
<accession>A0A4Q9MHV2</accession>